<name>A0A410MCU1_9BACI</name>
<dbReference type="InterPro" id="IPR000160">
    <property type="entry name" value="GGDEF_dom"/>
</dbReference>
<protein>
    <recommendedName>
        <fullName evidence="5">GGDEF domain-containing protein</fullName>
    </recommendedName>
</protein>
<dbReference type="Gene3D" id="3.30.450.40">
    <property type="match status" value="1"/>
</dbReference>
<feature type="domain" description="EAL" evidence="1">
    <location>
        <begin position="462"/>
        <end position="711"/>
    </location>
</feature>
<dbReference type="CDD" id="cd01949">
    <property type="entry name" value="GGDEF"/>
    <property type="match status" value="1"/>
</dbReference>
<dbReference type="SUPFAM" id="SSF55781">
    <property type="entry name" value="GAF domain-like"/>
    <property type="match status" value="1"/>
</dbReference>
<dbReference type="Proteomes" id="UP000287756">
    <property type="component" value="Chromosome"/>
</dbReference>
<dbReference type="InterPro" id="IPR029016">
    <property type="entry name" value="GAF-like_dom_sf"/>
</dbReference>
<evidence type="ECO:0000313" key="4">
    <source>
        <dbReference type="Proteomes" id="UP000287756"/>
    </source>
</evidence>
<dbReference type="Pfam" id="PF00563">
    <property type="entry name" value="EAL"/>
    <property type="match status" value="1"/>
</dbReference>
<gene>
    <name evidence="3" type="ORF">HLI_09960</name>
</gene>
<dbReference type="InterPro" id="IPR035919">
    <property type="entry name" value="EAL_sf"/>
</dbReference>
<dbReference type="FunFam" id="3.20.20.450:FF:000001">
    <property type="entry name" value="Cyclic di-GMP phosphodiesterase yahA"/>
    <property type="match status" value="1"/>
</dbReference>
<dbReference type="InterPro" id="IPR001633">
    <property type="entry name" value="EAL_dom"/>
</dbReference>
<reference evidence="3 4" key="1">
    <citation type="submission" date="2018-01" db="EMBL/GenBank/DDBJ databases">
        <title>The whole genome sequencing and assembly of Halobacillus litoralis ERB031 strain.</title>
        <authorList>
            <person name="Lee S.-J."/>
            <person name="Park M.-K."/>
            <person name="Kim J.-Y."/>
            <person name="Lee Y.-J."/>
            <person name="Yi H."/>
            <person name="Bahn Y.-S."/>
            <person name="Kim J.F."/>
            <person name="Lee D.-W."/>
        </authorList>
    </citation>
    <scope>NUCLEOTIDE SEQUENCE [LARGE SCALE GENOMIC DNA]</scope>
    <source>
        <strain evidence="3 4">ERB 031</strain>
    </source>
</reference>
<dbReference type="SMART" id="SM00267">
    <property type="entry name" value="GGDEF"/>
    <property type="match status" value="1"/>
</dbReference>
<dbReference type="PROSITE" id="PS50883">
    <property type="entry name" value="EAL"/>
    <property type="match status" value="1"/>
</dbReference>
<evidence type="ECO:0008006" key="5">
    <source>
        <dbReference type="Google" id="ProtNLM"/>
    </source>
</evidence>
<dbReference type="Gene3D" id="3.30.70.270">
    <property type="match status" value="1"/>
</dbReference>
<dbReference type="AlphaFoldDB" id="A0A410MCU1"/>
<dbReference type="InterPro" id="IPR052155">
    <property type="entry name" value="Biofilm_reg_signaling"/>
</dbReference>
<organism evidence="3 4">
    <name type="scientific">Halobacillus litoralis</name>
    <dbReference type="NCBI Taxonomy" id="45668"/>
    <lineage>
        <taxon>Bacteria</taxon>
        <taxon>Bacillati</taxon>
        <taxon>Bacillota</taxon>
        <taxon>Bacilli</taxon>
        <taxon>Bacillales</taxon>
        <taxon>Bacillaceae</taxon>
        <taxon>Halobacillus</taxon>
    </lineage>
</organism>
<dbReference type="SUPFAM" id="SSF55785">
    <property type="entry name" value="PYP-like sensor domain (PAS domain)"/>
    <property type="match status" value="1"/>
</dbReference>
<dbReference type="SMART" id="SM00052">
    <property type="entry name" value="EAL"/>
    <property type="match status" value="1"/>
</dbReference>
<dbReference type="SUPFAM" id="SSF55073">
    <property type="entry name" value="Nucleotide cyclase"/>
    <property type="match status" value="1"/>
</dbReference>
<dbReference type="OrthoDB" id="9759607at2"/>
<dbReference type="CDD" id="cd01948">
    <property type="entry name" value="EAL"/>
    <property type="match status" value="1"/>
</dbReference>
<feature type="domain" description="GGDEF" evidence="2">
    <location>
        <begin position="319"/>
        <end position="453"/>
    </location>
</feature>
<evidence type="ECO:0000259" key="1">
    <source>
        <dbReference type="PROSITE" id="PS50883"/>
    </source>
</evidence>
<dbReference type="Gene3D" id="3.30.450.20">
    <property type="entry name" value="PAS domain"/>
    <property type="match status" value="1"/>
</dbReference>
<accession>A0A410MCU1</accession>
<dbReference type="PANTHER" id="PTHR44757">
    <property type="entry name" value="DIGUANYLATE CYCLASE DGCP"/>
    <property type="match status" value="1"/>
</dbReference>
<dbReference type="InterPro" id="IPR029787">
    <property type="entry name" value="Nucleotide_cyclase"/>
</dbReference>
<dbReference type="InterPro" id="IPR043128">
    <property type="entry name" value="Rev_trsase/Diguanyl_cyclase"/>
</dbReference>
<proteinExistence type="predicted"/>
<evidence type="ECO:0000259" key="2">
    <source>
        <dbReference type="PROSITE" id="PS50887"/>
    </source>
</evidence>
<dbReference type="EMBL" id="CP026118">
    <property type="protein sequence ID" value="QAS52520.1"/>
    <property type="molecule type" value="Genomic_DNA"/>
</dbReference>
<dbReference type="Gene3D" id="3.20.20.450">
    <property type="entry name" value="EAL domain"/>
    <property type="match status" value="1"/>
</dbReference>
<dbReference type="Pfam" id="PF00990">
    <property type="entry name" value="GGDEF"/>
    <property type="match status" value="1"/>
</dbReference>
<dbReference type="SUPFAM" id="SSF141868">
    <property type="entry name" value="EAL domain-like"/>
    <property type="match status" value="1"/>
</dbReference>
<sequence length="711" mass="81407">MAQTMEHPWGTLKQLSIPIWFFDLNEQKMYVSSLLRKDLRLEREVLDMEEIKTMLHKDDVHYLYRTKEIEEARSSIHLDYRLRVGKGYRWVKDIVTPFYNNQGVVAGYTGVAAPDGIYQSELVKIKKGIIEIGDAFLSYNGQAFFDFLVKYLADILDVDTVLIGELTGVDKEEVTAISLFHKGEVTSGLTYTLEGTPCEQVVASYDCYFPRDVKTRFPGDQLIREYHVESYLGKALLNSEGEVIGIFAIMDHKTQTSGPLSKAMFQVFADRIANELSRMQAENKLRMLSRYDPLTGLVTRTYFSKLLKEELLSPSNVRQYVALLLIDIDNFKMINDSWGHARGDDLLRQFARYLRRTFAQKDCVISRISSDEFVVWLRNVSTIDEVCEVSDHIIHSMRQPFIINQKEFYSTASIGITFSSHGEESGEDILRYADAAMHKAKINGKNRYEIYDARMSEQIREELDLKQSLHHALDNGEFILHYQPQVCGKTFEVIGYEALIRWNHPEFGLLSPYHFIRLAEETGMIIDIGEWVLQEACTQTKQWQMKDQRPGLKIAVNLSAQQFADALLPQKVFKALEDSGINSESLIIEITETMVLQDFDRSIDTLNQLRAEGIKVHLDDFGVGFSSLSYLNRLPVDAIKIDRSFINQINKDTTEVAIVNAIISMAKSLGLQVIAEGVEQQEHITYLKQKGCYEYQGYFFSKPVPAQCVSL</sequence>
<evidence type="ECO:0000313" key="3">
    <source>
        <dbReference type="EMBL" id="QAS52520.1"/>
    </source>
</evidence>
<dbReference type="KEGG" id="hli:HLI_09960"/>
<dbReference type="InterPro" id="IPR035965">
    <property type="entry name" value="PAS-like_dom_sf"/>
</dbReference>
<dbReference type="RefSeq" id="WP_128524809.1">
    <property type="nucleotide sequence ID" value="NZ_CANLVY010000010.1"/>
</dbReference>
<dbReference type="PANTHER" id="PTHR44757:SF2">
    <property type="entry name" value="BIOFILM ARCHITECTURE MAINTENANCE PROTEIN MBAA"/>
    <property type="match status" value="1"/>
</dbReference>
<dbReference type="PROSITE" id="PS50887">
    <property type="entry name" value="GGDEF"/>
    <property type="match status" value="1"/>
</dbReference>
<dbReference type="NCBIfam" id="TIGR00254">
    <property type="entry name" value="GGDEF"/>
    <property type="match status" value="1"/>
</dbReference>